<name>A0A8S3GWP0_9BILA</name>
<protein>
    <submittedName>
        <fullName evidence="1">Uncharacterized protein</fullName>
    </submittedName>
</protein>
<feature type="non-terminal residue" evidence="1">
    <location>
        <position position="1"/>
    </location>
</feature>
<gene>
    <name evidence="1" type="ORF">BYL167_LOCUS77282</name>
</gene>
<comment type="caution">
    <text evidence="1">The sequence shown here is derived from an EMBL/GenBank/DDBJ whole genome shotgun (WGS) entry which is preliminary data.</text>
</comment>
<evidence type="ECO:0000313" key="2">
    <source>
        <dbReference type="Proteomes" id="UP000681967"/>
    </source>
</evidence>
<sequence>NEPYEPRVSAAKIAPPLKVNATTDEPVTTGVRLK</sequence>
<evidence type="ECO:0000313" key="1">
    <source>
        <dbReference type="EMBL" id="CAF5170972.1"/>
    </source>
</evidence>
<dbReference type="AlphaFoldDB" id="A0A8S3GWP0"/>
<proteinExistence type="predicted"/>
<dbReference type="Proteomes" id="UP000681967">
    <property type="component" value="Unassembled WGS sequence"/>
</dbReference>
<accession>A0A8S3GWP0</accession>
<reference evidence="1" key="1">
    <citation type="submission" date="2021-02" db="EMBL/GenBank/DDBJ databases">
        <authorList>
            <person name="Nowell W R."/>
        </authorList>
    </citation>
    <scope>NUCLEOTIDE SEQUENCE</scope>
</reference>
<organism evidence="1 2">
    <name type="scientific">Rotaria magnacalcarata</name>
    <dbReference type="NCBI Taxonomy" id="392030"/>
    <lineage>
        <taxon>Eukaryota</taxon>
        <taxon>Metazoa</taxon>
        <taxon>Spiralia</taxon>
        <taxon>Gnathifera</taxon>
        <taxon>Rotifera</taxon>
        <taxon>Eurotatoria</taxon>
        <taxon>Bdelloidea</taxon>
        <taxon>Philodinida</taxon>
        <taxon>Philodinidae</taxon>
        <taxon>Rotaria</taxon>
    </lineage>
</organism>
<dbReference type="EMBL" id="CAJOBH010281122">
    <property type="protein sequence ID" value="CAF5170972.1"/>
    <property type="molecule type" value="Genomic_DNA"/>
</dbReference>